<evidence type="ECO:0000256" key="1">
    <source>
        <dbReference type="ARBA" id="ARBA00004167"/>
    </source>
</evidence>
<feature type="transmembrane region" description="Helical" evidence="12">
    <location>
        <begin position="98"/>
        <end position="118"/>
    </location>
</feature>
<keyword evidence="15" id="KW-1185">Reference proteome</keyword>
<dbReference type="GO" id="GO:0006417">
    <property type="term" value="P:regulation of translation"/>
    <property type="evidence" value="ECO:0007669"/>
    <property type="project" value="TreeGrafter"/>
</dbReference>
<dbReference type="EMBL" id="WEGJ01000011">
    <property type="protein sequence ID" value="MQY13206.1"/>
    <property type="molecule type" value="Genomic_DNA"/>
</dbReference>
<dbReference type="InterPro" id="IPR018764">
    <property type="entry name" value="RskA_C"/>
</dbReference>
<keyword evidence="7 12" id="KW-0472">Membrane</keyword>
<organism evidence="14 15">
    <name type="scientific">Streptomyces smaragdinus</name>
    <dbReference type="NCBI Taxonomy" id="2585196"/>
    <lineage>
        <taxon>Bacteria</taxon>
        <taxon>Bacillati</taxon>
        <taxon>Actinomycetota</taxon>
        <taxon>Actinomycetes</taxon>
        <taxon>Kitasatosporales</taxon>
        <taxon>Streptomycetaceae</taxon>
        <taxon>Streptomyces</taxon>
    </lineage>
</organism>
<dbReference type="PANTHER" id="PTHR37461:SF1">
    <property type="entry name" value="ANTI-SIGMA-K FACTOR RSKA"/>
    <property type="match status" value="1"/>
</dbReference>
<dbReference type="InterPro" id="IPR041916">
    <property type="entry name" value="Anti_sigma_zinc_sf"/>
</dbReference>
<evidence type="ECO:0000256" key="9">
    <source>
        <dbReference type="ARBA" id="ARBA00029829"/>
    </source>
</evidence>
<name>A0A7K0CIE6_9ACTN</name>
<evidence type="ECO:0000256" key="7">
    <source>
        <dbReference type="ARBA" id="ARBA00023136"/>
    </source>
</evidence>
<evidence type="ECO:0000256" key="11">
    <source>
        <dbReference type="SAM" id="MobiDB-lite"/>
    </source>
</evidence>
<accession>A0A7K0CIE6</accession>
<keyword evidence="5 12" id="KW-1133">Transmembrane helix</keyword>
<evidence type="ECO:0000256" key="10">
    <source>
        <dbReference type="ARBA" id="ARBA00030803"/>
    </source>
</evidence>
<evidence type="ECO:0000313" key="15">
    <source>
        <dbReference type="Proteomes" id="UP000466345"/>
    </source>
</evidence>
<proteinExistence type="predicted"/>
<reference evidence="14 15" key="1">
    <citation type="submission" date="2019-10" db="EMBL/GenBank/DDBJ databases">
        <title>Streptomyces smaragdinus sp. nov. and Streptomyces fabii sp. nov., isolated from the gut of fungus growing-termite Macrotermes natalensis.</title>
        <authorList>
            <person name="Schwitalla J."/>
            <person name="Benndorf R."/>
            <person name="Martin K."/>
            <person name="De Beer W."/>
            <person name="Kaster A.-K."/>
            <person name="Vollmers J."/>
            <person name="Poulsen M."/>
            <person name="Beemelmanns C."/>
        </authorList>
    </citation>
    <scope>NUCLEOTIDE SEQUENCE [LARGE SCALE GENOMIC DNA]</scope>
    <source>
        <strain evidence="14 15">RB5</strain>
    </source>
</reference>
<dbReference type="OrthoDB" id="153510at2"/>
<evidence type="ECO:0000256" key="8">
    <source>
        <dbReference type="ARBA" id="ARBA00023163"/>
    </source>
</evidence>
<dbReference type="Pfam" id="PF10099">
    <property type="entry name" value="RskA_C"/>
    <property type="match status" value="1"/>
</dbReference>
<dbReference type="PANTHER" id="PTHR37461">
    <property type="entry name" value="ANTI-SIGMA-K FACTOR RSKA"/>
    <property type="match status" value="1"/>
</dbReference>
<gene>
    <name evidence="14" type="ORF">SRB5_33490</name>
</gene>
<dbReference type="InterPro" id="IPR051474">
    <property type="entry name" value="Anti-sigma-K/W_factor"/>
</dbReference>
<dbReference type="GO" id="GO:0016989">
    <property type="term" value="F:sigma factor antagonist activity"/>
    <property type="evidence" value="ECO:0007669"/>
    <property type="project" value="TreeGrafter"/>
</dbReference>
<sequence>MSPDRHTLAAPYALSALPPREERRFARHLGRCAVCAGEVRALREDAVRLARAVAVPAPEGMRERVLAAIRTVEQDRPAPVPGRRTVTVAPRRTWGVRLAAAGAAFAVAAAVLLGVLWTRAERDLDGRRAEAAAVTEVLAAPDAAALSARGGGGGLNAVVSRELGRAVVTLSGLPRPARGRTYQLWAMDEQPGTIRSAGLPEPAEPFVASLGPTVRTLAVTEEPEGGSRRPTGDPLLQLPLGGT</sequence>
<feature type="domain" description="Anti-sigma K factor RskA C-terminal" evidence="13">
    <location>
        <begin position="105"/>
        <end position="232"/>
    </location>
</feature>
<evidence type="ECO:0000256" key="2">
    <source>
        <dbReference type="ARBA" id="ARBA00004236"/>
    </source>
</evidence>
<comment type="subcellular location">
    <subcellularLocation>
        <location evidence="2">Cell membrane</location>
    </subcellularLocation>
    <subcellularLocation>
        <location evidence="1">Membrane</location>
        <topology evidence="1">Single-pass membrane protein</topology>
    </subcellularLocation>
</comment>
<keyword evidence="3" id="KW-1003">Cell membrane</keyword>
<evidence type="ECO:0000256" key="12">
    <source>
        <dbReference type="SAM" id="Phobius"/>
    </source>
</evidence>
<evidence type="ECO:0000256" key="5">
    <source>
        <dbReference type="ARBA" id="ARBA00022989"/>
    </source>
</evidence>
<evidence type="ECO:0000256" key="6">
    <source>
        <dbReference type="ARBA" id="ARBA00023015"/>
    </source>
</evidence>
<keyword evidence="4 12" id="KW-0812">Transmembrane</keyword>
<evidence type="ECO:0000313" key="14">
    <source>
        <dbReference type="EMBL" id="MQY13206.1"/>
    </source>
</evidence>
<evidence type="ECO:0000259" key="13">
    <source>
        <dbReference type="Pfam" id="PF10099"/>
    </source>
</evidence>
<keyword evidence="8" id="KW-0804">Transcription</keyword>
<feature type="region of interest" description="Disordered" evidence="11">
    <location>
        <begin position="220"/>
        <end position="243"/>
    </location>
</feature>
<comment type="caution">
    <text evidence="14">The sequence shown here is derived from an EMBL/GenBank/DDBJ whole genome shotgun (WGS) entry which is preliminary data.</text>
</comment>
<dbReference type="Proteomes" id="UP000466345">
    <property type="component" value="Unassembled WGS sequence"/>
</dbReference>
<dbReference type="AlphaFoldDB" id="A0A7K0CIE6"/>
<dbReference type="Gene3D" id="1.10.10.1320">
    <property type="entry name" value="Anti-sigma factor, zinc-finger domain"/>
    <property type="match status" value="1"/>
</dbReference>
<keyword evidence="6" id="KW-0805">Transcription regulation</keyword>
<dbReference type="GO" id="GO:0005886">
    <property type="term" value="C:plasma membrane"/>
    <property type="evidence" value="ECO:0007669"/>
    <property type="project" value="UniProtKB-SubCell"/>
</dbReference>
<evidence type="ECO:0000256" key="3">
    <source>
        <dbReference type="ARBA" id="ARBA00022475"/>
    </source>
</evidence>
<evidence type="ECO:0000256" key="4">
    <source>
        <dbReference type="ARBA" id="ARBA00022692"/>
    </source>
</evidence>
<protein>
    <recommendedName>
        <fullName evidence="10">Regulator of SigK</fullName>
    </recommendedName>
    <alternativeName>
        <fullName evidence="9">Sigma-K anti-sigma factor RskA</fullName>
    </alternativeName>
</protein>
<dbReference type="RefSeq" id="WP_153452791.1">
    <property type="nucleotide sequence ID" value="NZ_WEGJ01000011.1"/>
</dbReference>